<feature type="active site" evidence="11">
    <location>
        <position position="237"/>
    </location>
</feature>
<comment type="subunit">
    <text evidence="11">Forms a cyclic heterotetrameric complex composed of two molecules of XerC and two molecules of XerD.</text>
</comment>
<dbReference type="HAMAP" id="MF_01808">
    <property type="entry name" value="Recomb_XerC_XerD"/>
    <property type="match status" value="1"/>
</dbReference>
<comment type="similarity">
    <text evidence="2 11">Belongs to the 'phage' integrase family. XerD subfamily.</text>
</comment>
<comment type="function">
    <text evidence="11">Site-specific tyrosine recombinase, which acts by catalyzing the cutting and rejoining of the recombining DNA molecules. The XerC-XerD complex is essential to convert dimers of the bacterial chromosome into monomers to permit their segregation at cell division. It also contributes to the segregational stability of plasmids.</text>
</comment>
<dbReference type="Gene3D" id="1.10.443.10">
    <property type="entry name" value="Intergrase catalytic core"/>
    <property type="match status" value="1"/>
</dbReference>
<feature type="active site" description="O-(3'-phospho-DNA)-tyrosine intermediate" evidence="11">
    <location>
        <position position="272"/>
    </location>
</feature>
<dbReference type="InterPro" id="IPR004107">
    <property type="entry name" value="Integrase_SAM-like_N"/>
</dbReference>
<dbReference type="InterPro" id="IPR010998">
    <property type="entry name" value="Integrase_recombinase_N"/>
</dbReference>
<feature type="active site" evidence="11">
    <location>
        <position position="142"/>
    </location>
</feature>
<gene>
    <name evidence="11 14" type="primary">xerD</name>
    <name evidence="14" type="ORF">C7B43_00780</name>
</gene>
<feature type="active site" evidence="11">
    <location>
        <position position="166"/>
    </location>
</feature>
<dbReference type="Pfam" id="PF02899">
    <property type="entry name" value="Phage_int_SAM_1"/>
    <property type="match status" value="1"/>
</dbReference>
<proteinExistence type="inferred from homology"/>
<dbReference type="PANTHER" id="PTHR30349">
    <property type="entry name" value="PHAGE INTEGRASE-RELATED"/>
    <property type="match status" value="1"/>
</dbReference>
<feature type="domain" description="Tyr recombinase" evidence="12">
    <location>
        <begin position="102"/>
        <end position="285"/>
    </location>
</feature>
<dbReference type="GO" id="GO:0007059">
    <property type="term" value="P:chromosome segregation"/>
    <property type="evidence" value="ECO:0007669"/>
    <property type="project" value="UniProtKB-UniRule"/>
</dbReference>
<keyword evidence="7 11" id="KW-0229">DNA integration</keyword>
<evidence type="ECO:0000256" key="5">
    <source>
        <dbReference type="ARBA" id="ARBA00022618"/>
    </source>
</evidence>
<evidence type="ECO:0000313" key="15">
    <source>
        <dbReference type="Proteomes" id="UP000242699"/>
    </source>
</evidence>
<keyword evidence="6 11" id="KW-0159">Chromosome partition</keyword>
<dbReference type="Gene3D" id="1.10.150.130">
    <property type="match status" value="1"/>
</dbReference>
<evidence type="ECO:0000256" key="6">
    <source>
        <dbReference type="ARBA" id="ARBA00022829"/>
    </source>
</evidence>
<dbReference type="GO" id="GO:0003677">
    <property type="term" value="F:DNA binding"/>
    <property type="evidence" value="ECO:0007669"/>
    <property type="project" value="UniProtKB-UniRule"/>
</dbReference>
<feature type="active site" evidence="11">
    <location>
        <position position="240"/>
    </location>
</feature>
<keyword evidence="9 11" id="KW-0233">DNA recombination</keyword>
<dbReference type="PROSITE" id="PS51900">
    <property type="entry name" value="CB"/>
    <property type="match status" value="1"/>
</dbReference>
<dbReference type="CDD" id="cd00798">
    <property type="entry name" value="INT_XerDC_C"/>
    <property type="match status" value="1"/>
</dbReference>
<evidence type="ECO:0000256" key="11">
    <source>
        <dbReference type="HAMAP-Rule" id="MF_01807"/>
    </source>
</evidence>
<comment type="caution">
    <text evidence="14">The sequence shown here is derived from an EMBL/GenBank/DDBJ whole genome shotgun (WGS) entry which is preliminary data.</text>
</comment>
<dbReference type="NCBIfam" id="NF040815">
    <property type="entry name" value="recomb_XerA_Arch"/>
    <property type="match status" value="1"/>
</dbReference>
<evidence type="ECO:0000256" key="10">
    <source>
        <dbReference type="ARBA" id="ARBA00023306"/>
    </source>
</evidence>
<evidence type="ECO:0000256" key="9">
    <source>
        <dbReference type="ARBA" id="ARBA00023172"/>
    </source>
</evidence>
<accession>A0A2T2XBU8</accession>
<comment type="subcellular location">
    <subcellularLocation>
        <location evidence="1 11">Cytoplasm</location>
    </subcellularLocation>
</comment>
<dbReference type="InterPro" id="IPR011932">
    <property type="entry name" value="Recomb_XerD"/>
</dbReference>
<dbReference type="GO" id="GO:0006313">
    <property type="term" value="P:DNA transposition"/>
    <property type="evidence" value="ECO:0007669"/>
    <property type="project" value="UniProtKB-UniRule"/>
</dbReference>
<dbReference type="InterPro" id="IPR002104">
    <property type="entry name" value="Integrase_catalytic"/>
</dbReference>
<evidence type="ECO:0000256" key="7">
    <source>
        <dbReference type="ARBA" id="ARBA00022908"/>
    </source>
</evidence>
<keyword evidence="4 11" id="KW-0963">Cytoplasm</keyword>
<keyword evidence="5 11" id="KW-0132">Cell division</keyword>
<keyword evidence="8 11" id="KW-0238">DNA-binding</keyword>
<dbReference type="HAMAP" id="MF_01807">
    <property type="entry name" value="Recomb_XerD"/>
    <property type="match status" value="1"/>
</dbReference>
<dbReference type="Proteomes" id="UP000242699">
    <property type="component" value="Unassembled WGS sequence"/>
</dbReference>
<dbReference type="InterPro" id="IPR050090">
    <property type="entry name" value="Tyrosine_recombinase_XerCD"/>
</dbReference>
<evidence type="ECO:0000256" key="8">
    <source>
        <dbReference type="ARBA" id="ARBA00023125"/>
    </source>
</evidence>
<dbReference type="GO" id="GO:0009037">
    <property type="term" value="F:tyrosine-based site-specific recombinase activity"/>
    <property type="evidence" value="ECO:0007669"/>
    <property type="project" value="UniProtKB-UniRule"/>
</dbReference>
<dbReference type="GO" id="GO:0051301">
    <property type="term" value="P:cell division"/>
    <property type="evidence" value="ECO:0007669"/>
    <property type="project" value="UniProtKB-KW"/>
</dbReference>
<dbReference type="InterPro" id="IPR023009">
    <property type="entry name" value="Tyrosine_recombinase_XerC/XerD"/>
</dbReference>
<dbReference type="InterPro" id="IPR013762">
    <property type="entry name" value="Integrase-like_cat_sf"/>
</dbReference>
<dbReference type="NCBIfam" id="NF001399">
    <property type="entry name" value="PRK00283.1"/>
    <property type="match status" value="1"/>
</dbReference>
<organism evidence="14 15">
    <name type="scientific">Sulfobacillus benefaciens</name>
    <dbReference type="NCBI Taxonomy" id="453960"/>
    <lineage>
        <taxon>Bacteria</taxon>
        <taxon>Bacillati</taxon>
        <taxon>Bacillota</taxon>
        <taxon>Clostridia</taxon>
        <taxon>Eubacteriales</taxon>
        <taxon>Clostridiales Family XVII. Incertae Sedis</taxon>
        <taxon>Sulfobacillus</taxon>
    </lineage>
</organism>
<protein>
    <recommendedName>
        <fullName evidence="3 11">Tyrosine recombinase XerD</fullName>
    </recommendedName>
</protein>
<name>A0A2T2XBU8_9FIRM</name>
<dbReference type="NCBIfam" id="TIGR02225">
    <property type="entry name" value="recomb_XerD"/>
    <property type="match status" value="1"/>
</dbReference>
<dbReference type="InterPro" id="IPR011010">
    <property type="entry name" value="DNA_brk_join_enz"/>
</dbReference>
<dbReference type="SUPFAM" id="SSF56349">
    <property type="entry name" value="DNA breaking-rejoining enzymes"/>
    <property type="match status" value="1"/>
</dbReference>
<dbReference type="PANTHER" id="PTHR30349:SF81">
    <property type="entry name" value="TYROSINE RECOMBINASE XERC"/>
    <property type="match status" value="1"/>
</dbReference>
<dbReference type="EMBL" id="PXYT01000001">
    <property type="protein sequence ID" value="PSR31942.1"/>
    <property type="molecule type" value="Genomic_DNA"/>
</dbReference>
<feature type="active site" evidence="11">
    <location>
        <position position="263"/>
    </location>
</feature>
<dbReference type="InterPro" id="IPR044068">
    <property type="entry name" value="CB"/>
</dbReference>
<dbReference type="PROSITE" id="PS51898">
    <property type="entry name" value="TYR_RECOMBINASE"/>
    <property type="match status" value="1"/>
</dbReference>
<evidence type="ECO:0000256" key="3">
    <source>
        <dbReference type="ARBA" id="ARBA00015810"/>
    </source>
</evidence>
<evidence type="ECO:0000313" key="14">
    <source>
        <dbReference type="EMBL" id="PSR31942.1"/>
    </source>
</evidence>
<evidence type="ECO:0000256" key="4">
    <source>
        <dbReference type="ARBA" id="ARBA00022490"/>
    </source>
</evidence>
<reference evidence="14 15" key="1">
    <citation type="journal article" date="2014" name="BMC Genomics">
        <title>Comparison of environmental and isolate Sulfobacillus genomes reveals diverse carbon, sulfur, nitrogen, and hydrogen metabolisms.</title>
        <authorList>
            <person name="Justice N.B."/>
            <person name="Norman A."/>
            <person name="Brown C.T."/>
            <person name="Singh A."/>
            <person name="Thomas B.C."/>
            <person name="Banfield J.F."/>
        </authorList>
    </citation>
    <scope>NUCLEOTIDE SEQUENCE [LARGE SCALE GENOMIC DNA]</scope>
    <source>
        <strain evidence="14">AMDSBA1</strain>
    </source>
</reference>
<evidence type="ECO:0000256" key="2">
    <source>
        <dbReference type="ARBA" id="ARBA00010450"/>
    </source>
</evidence>
<dbReference type="Pfam" id="PF00589">
    <property type="entry name" value="Phage_integrase"/>
    <property type="match status" value="1"/>
</dbReference>
<keyword evidence="10 11" id="KW-0131">Cell cycle</keyword>
<dbReference type="SUPFAM" id="SSF47823">
    <property type="entry name" value="lambda integrase-like, N-terminal domain"/>
    <property type="match status" value="1"/>
</dbReference>
<feature type="domain" description="Core-binding (CB)" evidence="13">
    <location>
        <begin position="1"/>
        <end position="81"/>
    </location>
</feature>
<evidence type="ECO:0000256" key="1">
    <source>
        <dbReference type="ARBA" id="ARBA00004496"/>
    </source>
</evidence>
<dbReference type="GO" id="GO:0005737">
    <property type="term" value="C:cytoplasm"/>
    <property type="evidence" value="ECO:0007669"/>
    <property type="project" value="UniProtKB-SubCell"/>
</dbReference>
<dbReference type="AlphaFoldDB" id="A0A2T2XBU8"/>
<evidence type="ECO:0000259" key="13">
    <source>
        <dbReference type="PROSITE" id="PS51900"/>
    </source>
</evidence>
<sequence>MTQQVKEFLDYLRFERNLSLNTIESYQCDLSDYLSFVESQGYEADEQSVIQYMRYLREQDRAPSTQARRLAAIKGFYRFLVSDHVLAEDPTELLSSPKLHRHLPHVLSIEEVTRLVEAPDLRTAGGIRDRAMLEVLYATGLRVSELCHLTVNDWWLDPPKIRCLGKGSKERYIPLGRVAARWLMQYVDMARPKLLKNPNESVLFLNRRGQPLSRQGFWKIIKKYAEKAQVGQPITPHTIRHSFATHLLENGADLRAVQEMLGHQDISTTQIYTHVSQKRLRPVYDQTHPRA</sequence>
<evidence type="ECO:0000259" key="12">
    <source>
        <dbReference type="PROSITE" id="PS51898"/>
    </source>
</evidence>